<accession>A0A6U4BXE3</accession>
<dbReference type="EMBL" id="HBGJ01000042">
    <property type="protein sequence ID" value="CAD9241684.1"/>
    <property type="molecule type" value="Transcribed_RNA"/>
</dbReference>
<evidence type="ECO:0000313" key="2">
    <source>
        <dbReference type="EMBL" id="CAD9241684.1"/>
    </source>
</evidence>
<reference evidence="2" key="1">
    <citation type="submission" date="2021-01" db="EMBL/GenBank/DDBJ databases">
        <authorList>
            <person name="Corre E."/>
            <person name="Pelletier E."/>
            <person name="Niang G."/>
            <person name="Scheremetjew M."/>
            <person name="Finn R."/>
            <person name="Kale V."/>
            <person name="Holt S."/>
            <person name="Cochrane G."/>
            <person name="Meng A."/>
            <person name="Brown T."/>
            <person name="Cohen L."/>
        </authorList>
    </citation>
    <scope>NUCLEOTIDE SEQUENCE</scope>
    <source>
        <strain evidence="2">CCMP2877</strain>
    </source>
</reference>
<feature type="region of interest" description="Disordered" evidence="1">
    <location>
        <begin position="297"/>
        <end position="336"/>
    </location>
</feature>
<sequence length="336" mass="38965">MKVTFEDKRTFSSSLSQETGRVQWGTQRWSDDMAASLRPTPVQRRDLFVRSFYNGRKFDRTDLHAKDAQMEAKMVAEMDALEAASRPRGTAPRQHRPAASSGSAGNPAMDLAPLRPRSRQDMLSDEAKDQRKTKPVQFHPCAEDNALKEHVLRKWGVQTKQFLFAKAGHPGDFQTSVGDTNSKLANRDMWFKSAREEAEELQRAGEVDIYHPPVDHKFREEKTDGELFIRYFPKLRNDLTLGKHDRLPCIAVMELAAKDAELEKLRAPPDFSNLVFVPPRRGAREWVDQATIRREEKYAARRGARERAEQRKKIRDARRREEERQQVADRMREEMY</sequence>
<feature type="region of interest" description="Disordered" evidence="1">
    <location>
        <begin position="1"/>
        <end position="22"/>
    </location>
</feature>
<dbReference type="EMBL" id="HBGJ01000044">
    <property type="protein sequence ID" value="CAD9241686.1"/>
    <property type="molecule type" value="Transcribed_RNA"/>
</dbReference>
<proteinExistence type="predicted"/>
<feature type="compositionally biased region" description="Polar residues" evidence="1">
    <location>
        <begin position="11"/>
        <end position="22"/>
    </location>
</feature>
<organism evidence="2">
    <name type="scientific">Phaeomonas parva</name>
    <dbReference type="NCBI Taxonomy" id="124430"/>
    <lineage>
        <taxon>Eukaryota</taxon>
        <taxon>Sar</taxon>
        <taxon>Stramenopiles</taxon>
        <taxon>Ochrophyta</taxon>
        <taxon>Pinguiophyceae</taxon>
        <taxon>Pinguiochrysidales</taxon>
        <taxon>Pinguiochrysidaceae</taxon>
        <taxon>Phaeomonas</taxon>
    </lineage>
</organism>
<protein>
    <submittedName>
        <fullName evidence="2">Uncharacterized protein</fullName>
    </submittedName>
</protein>
<evidence type="ECO:0000256" key="1">
    <source>
        <dbReference type="SAM" id="MobiDB-lite"/>
    </source>
</evidence>
<evidence type="ECO:0000313" key="3">
    <source>
        <dbReference type="EMBL" id="CAD9241686.1"/>
    </source>
</evidence>
<dbReference type="AlphaFoldDB" id="A0A6U4BXE3"/>
<feature type="compositionally biased region" description="Basic and acidic residues" evidence="1">
    <location>
        <begin position="297"/>
        <end position="311"/>
    </location>
</feature>
<gene>
    <name evidence="2" type="ORF">PPAR1163_LOCUS26</name>
    <name evidence="3" type="ORF">PPAR1163_LOCUS28</name>
</gene>
<feature type="region of interest" description="Disordered" evidence="1">
    <location>
        <begin position="83"/>
        <end position="113"/>
    </location>
</feature>
<feature type="compositionally biased region" description="Basic and acidic residues" evidence="1">
    <location>
        <begin position="1"/>
        <end position="10"/>
    </location>
</feature>
<feature type="compositionally biased region" description="Basic and acidic residues" evidence="1">
    <location>
        <begin position="318"/>
        <end position="336"/>
    </location>
</feature>
<name>A0A6U4BXE3_9STRA</name>